<sequence length="212" mass="23937">MTLNLYLLRHGETTFSQSGNFCGETDAELTSYGMQMAENFAEVYQKLKWEAVYVSPMKRTIATAKPFCDAIGMDMQLRDGLREGSYGEWETLSKSFVQENYPENYVKWLTEPAWNAPKGGETAVDIANRSLPVIAEIQEKHPQGNVLVVSHKATIRIMLCSLLGIDLGRYRYRVNILVASVSMVKFDVHGPLLEILGDRHHLSDHLRSRPGT</sequence>
<evidence type="ECO:0000256" key="2">
    <source>
        <dbReference type="ARBA" id="ARBA00012028"/>
    </source>
</evidence>
<dbReference type="Gene3D" id="3.40.50.1240">
    <property type="entry name" value="Phosphoglycerate mutase-like"/>
    <property type="match status" value="1"/>
</dbReference>
<feature type="binding site" evidence="6">
    <location>
        <begin position="83"/>
        <end position="86"/>
    </location>
    <ligand>
        <name>substrate</name>
    </ligand>
</feature>
<dbReference type="RefSeq" id="WP_017741473.1">
    <property type="nucleotide sequence ID" value="NZ_KQ976354.1"/>
</dbReference>
<dbReference type="Pfam" id="PF00300">
    <property type="entry name" value="His_Phos_1"/>
    <property type="match status" value="1"/>
</dbReference>
<protein>
    <recommendedName>
        <fullName evidence="2">phosphoglycerate mutase (2,3-diphosphoglycerate-dependent)</fullName>
        <ecNumber evidence="2">5.4.2.11</ecNumber>
    </recommendedName>
</protein>
<comment type="caution">
    <text evidence="7">The sequence shown here is derived from an EMBL/GenBank/DDBJ whole genome shotgun (WGS) entry which is preliminary data.</text>
</comment>
<dbReference type="AlphaFoldDB" id="A0A139XHM7"/>
<name>A0A139XHM7_9CYAN</name>
<evidence type="ECO:0000256" key="3">
    <source>
        <dbReference type="ARBA" id="ARBA00023152"/>
    </source>
</evidence>
<keyword evidence="8" id="KW-1185">Reference proteome</keyword>
<comment type="similarity">
    <text evidence="1">Belongs to the phosphoglycerate mutase family. BPG-dependent PGAM subfamily.</text>
</comment>
<evidence type="ECO:0000256" key="4">
    <source>
        <dbReference type="ARBA" id="ARBA00023235"/>
    </source>
</evidence>
<dbReference type="STRING" id="128403.WA1_03175"/>
<organism evidence="7 8">
    <name type="scientific">Scytonema hofmannii PCC 7110</name>
    <dbReference type="NCBI Taxonomy" id="128403"/>
    <lineage>
        <taxon>Bacteria</taxon>
        <taxon>Bacillati</taxon>
        <taxon>Cyanobacteriota</taxon>
        <taxon>Cyanophyceae</taxon>
        <taxon>Nostocales</taxon>
        <taxon>Scytonemataceae</taxon>
        <taxon>Scytonema</taxon>
    </lineage>
</organism>
<dbReference type="InterPro" id="IPR005952">
    <property type="entry name" value="Phosphogly_mut1"/>
</dbReference>
<evidence type="ECO:0000313" key="8">
    <source>
        <dbReference type="Proteomes" id="UP000076925"/>
    </source>
</evidence>
<dbReference type="GO" id="GO:0004619">
    <property type="term" value="F:phosphoglycerate mutase activity"/>
    <property type="evidence" value="ECO:0007669"/>
    <property type="project" value="UniProtKB-EC"/>
</dbReference>
<evidence type="ECO:0000256" key="6">
    <source>
        <dbReference type="PIRSR" id="PIRSR613078-2"/>
    </source>
</evidence>
<dbReference type="EMBL" id="ANNX02000012">
    <property type="protein sequence ID" value="KYC44153.1"/>
    <property type="molecule type" value="Genomic_DNA"/>
</dbReference>
<evidence type="ECO:0000256" key="5">
    <source>
        <dbReference type="PIRSR" id="PIRSR613078-1"/>
    </source>
</evidence>
<dbReference type="SMART" id="SM00855">
    <property type="entry name" value="PGAM"/>
    <property type="match status" value="1"/>
</dbReference>
<dbReference type="CDD" id="cd07067">
    <property type="entry name" value="HP_PGM_like"/>
    <property type="match status" value="1"/>
</dbReference>
<dbReference type="GO" id="GO:0006096">
    <property type="term" value="P:glycolytic process"/>
    <property type="evidence" value="ECO:0007669"/>
    <property type="project" value="UniProtKB-KW"/>
</dbReference>
<evidence type="ECO:0000313" key="7">
    <source>
        <dbReference type="EMBL" id="KYC44153.1"/>
    </source>
</evidence>
<feature type="active site" description="Proton donor/acceptor" evidence="5">
    <location>
        <position position="83"/>
    </location>
</feature>
<feature type="binding site" evidence="6">
    <location>
        <position position="59"/>
    </location>
    <ligand>
        <name>substrate</name>
    </ligand>
</feature>
<dbReference type="InterPro" id="IPR013078">
    <property type="entry name" value="His_Pase_superF_clade-1"/>
</dbReference>
<proteinExistence type="inferred from homology"/>
<dbReference type="EC" id="5.4.2.11" evidence="2"/>
<dbReference type="SUPFAM" id="SSF53254">
    <property type="entry name" value="Phosphoglycerate mutase-like"/>
    <property type="match status" value="1"/>
</dbReference>
<accession>A0A139XHM7</accession>
<dbReference type="OrthoDB" id="9781415at2"/>
<feature type="binding site" evidence="6">
    <location>
        <position position="94"/>
    </location>
    <ligand>
        <name>substrate</name>
    </ligand>
</feature>
<dbReference type="InterPro" id="IPR029033">
    <property type="entry name" value="His_PPase_superfam"/>
</dbReference>
<reference evidence="7 8" key="1">
    <citation type="journal article" date="2013" name="Genome Biol. Evol.">
        <title>Genomes of Stigonematalean cyanobacteria (subsection V) and the evolution of oxygenic photosynthesis from prokaryotes to plastids.</title>
        <authorList>
            <person name="Dagan T."/>
            <person name="Roettger M."/>
            <person name="Stucken K."/>
            <person name="Landan G."/>
            <person name="Koch R."/>
            <person name="Major P."/>
            <person name="Gould S.B."/>
            <person name="Goremykin V.V."/>
            <person name="Rippka R."/>
            <person name="Tandeau de Marsac N."/>
            <person name="Gugger M."/>
            <person name="Lockhart P.J."/>
            <person name="Allen J.F."/>
            <person name="Brune I."/>
            <person name="Maus I."/>
            <person name="Puhler A."/>
            <person name="Martin W.F."/>
        </authorList>
    </citation>
    <scope>NUCLEOTIDE SEQUENCE [LARGE SCALE GENOMIC DNA]</scope>
    <source>
        <strain evidence="7 8">PCC 7110</strain>
    </source>
</reference>
<evidence type="ECO:0000256" key="1">
    <source>
        <dbReference type="ARBA" id="ARBA00006717"/>
    </source>
</evidence>
<gene>
    <name evidence="7" type="ORF">WA1_03175</name>
</gene>
<dbReference type="PANTHER" id="PTHR11931">
    <property type="entry name" value="PHOSPHOGLYCERATE MUTASE"/>
    <property type="match status" value="1"/>
</dbReference>
<dbReference type="Proteomes" id="UP000076925">
    <property type="component" value="Unassembled WGS sequence"/>
</dbReference>
<feature type="active site" description="Tele-phosphohistidine intermediate" evidence="5">
    <location>
        <position position="10"/>
    </location>
</feature>
<keyword evidence="3" id="KW-0324">Glycolysis</keyword>
<keyword evidence="4" id="KW-0413">Isomerase</keyword>